<reference evidence="2 3" key="1">
    <citation type="submission" date="2011-12" db="EMBL/GenBank/DDBJ databases">
        <title>The Genome Sequence of Prevotella micans F0438.</title>
        <authorList>
            <consortium name="The Broad Institute Genome Sequencing Platform"/>
            <person name="Earl A."/>
            <person name="Ward D."/>
            <person name="Feldgarden M."/>
            <person name="Gevers D."/>
            <person name="Izard J."/>
            <person name="Baranova O.V."/>
            <person name="Blanton J.M."/>
            <person name="Wade W.G."/>
            <person name="Dewhirst F.E."/>
            <person name="Young S.K."/>
            <person name="Zeng Q."/>
            <person name="Gargeya S."/>
            <person name="Fitzgerald M."/>
            <person name="Haas B."/>
            <person name="Abouelleil A."/>
            <person name="Alvarado L."/>
            <person name="Arachchi H.M."/>
            <person name="Berlin A."/>
            <person name="Chapman S.B."/>
            <person name="Gearin G."/>
            <person name="Goldberg J."/>
            <person name="Griggs A."/>
            <person name="Gujja S."/>
            <person name="Hansen M."/>
            <person name="Heiman D."/>
            <person name="Howarth C."/>
            <person name="Larimer J."/>
            <person name="Lui A."/>
            <person name="MacDonald P.J.P."/>
            <person name="McCowen C."/>
            <person name="Montmayeur A."/>
            <person name="Murphy C."/>
            <person name="Neiman D."/>
            <person name="Pearson M."/>
            <person name="Priest M."/>
            <person name="Roberts A."/>
            <person name="Saif S."/>
            <person name="Shea T."/>
            <person name="Sisk P."/>
            <person name="Stolte C."/>
            <person name="Sykes S."/>
            <person name="Wortman J."/>
            <person name="Nusbaum C."/>
            <person name="Birren B."/>
        </authorList>
    </citation>
    <scope>NUCLEOTIDE SEQUENCE [LARGE SCALE GENOMIC DNA]</scope>
    <source>
        <strain evidence="2 3">F0438</strain>
    </source>
</reference>
<evidence type="ECO:0000313" key="2">
    <source>
        <dbReference type="EMBL" id="EHO67994.1"/>
    </source>
</evidence>
<gene>
    <name evidence="2" type="ORF">HMPREF9140_01711</name>
</gene>
<evidence type="ECO:0000256" key="1">
    <source>
        <dbReference type="SAM" id="SignalP"/>
    </source>
</evidence>
<keyword evidence="3" id="KW-1185">Reference proteome</keyword>
<dbReference type="STRING" id="883158.HMPREF9140_01711"/>
<dbReference type="RefSeq" id="WP_006953242.1">
    <property type="nucleotide sequence ID" value="NZ_JH594523.1"/>
</dbReference>
<feature type="signal peptide" evidence="1">
    <location>
        <begin position="1"/>
        <end position="20"/>
    </location>
</feature>
<evidence type="ECO:0000313" key="3">
    <source>
        <dbReference type="Proteomes" id="UP000016023"/>
    </source>
</evidence>
<comment type="caution">
    <text evidence="2">The sequence shown here is derived from an EMBL/GenBank/DDBJ whole genome shotgun (WGS) entry which is preliminary data.</text>
</comment>
<dbReference type="Proteomes" id="UP000016023">
    <property type="component" value="Unassembled WGS sequence"/>
</dbReference>
<dbReference type="HOGENOM" id="CLU_2718975_0_0_10"/>
<keyword evidence="1" id="KW-0732">Signal</keyword>
<accession>H1Q473</accession>
<protein>
    <submittedName>
        <fullName evidence="2">Uncharacterized protein</fullName>
    </submittedName>
</protein>
<proteinExistence type="predicted"/>
<dbReference type="PATRIC" id="fig|883158.3.peg.1713"/>
<name>H1Q473_9BACT</name>
<dbReference type="EMBL" id="AGWK01000044">
    <property type="protein sequence ID" value="EHO67994.1"/>
    <property type="molecule type" value="Genomic_DNA"/>
</dbReference>
<feature type="chain" id="PRO_5003552059" evidence="1">
    <location>
        <begin position="21"/>
        <end position="72"/>
    </location>
</feature>
<organism evidence="2 3">
    <name type="scientific">Prevotella micans F0438</name>
    <dbReference type="NCBI Taxonomy" id="883158"/>
    <lineage>
        <taxon>Bacteria</taxon>
        <taxon>Pseudomonadati</taxon>
        <taxon>Bacteroidota</taxon>
        <taxon>Bacteroidia</taxon>
        <taxon>Bacteroidales</taxon>
        <taxon>Prevotellaceae</taxon>
        <taxon>Prevotella</taxon>
    </lineage>
</organism>
<sequence>MKRHLLLSAFLLAFCFHAKAWDGSGLTKSNVIDDKENEGQEMQNDSLWGNKTQPRFSIPTGWGTMGFFSAII</sequence>
<dbReference type="AlphaFoldDB" id="H1Q473"/>